<evidence type="ECO:0000259" key="2">
    <source>
        <dbReference type="Pfam" id="PF24698"/>
    </source>
</evidence>
<dbReference type="Pfam" id="PF24698">
    <property type="entry name" value="DUF7662"/>
    <property type="match status" value="1"/>
</dbReference>
<keyword evidence="4" id="KW-1185">Reference proteome</keyword>
<feature type="region of interest" description="Disordered" evidence="1">
    <location>
        <begin position="112"/>
        <end position="133"/>
    </location>
</feature>
<evidence type="ECO:0000256" key="1">
    <source>
        <dbReference type="SAM" id="MobiDB-lite"/>
    </source>
</evidence>
<protein>
    <recommendedName>
        <fullName evidence="2">DUF7662 domain-containing protein</fullName>
    </recommendedName>
</protein>
<organism evidence="3 4">
    <name type="scientific">Paraburkholderia aromaticivorans</name>
    <dbReference type="NCBI Taxonomy" id="2026199"/>
    <lineage>
        <taxon>Bacteria</taxon>
        <taxon>Pseudomonadati</taxon>
        <taxon>Pseudomonadota</taxon>
        <taxon>Betaproteobacteria</taxon>
        <taxon>Burkholderiales</taxon>
        <taxon>Burkholderiaceae</taxon>
        <taxon>Paraburkholderia</taxon>
    </lineage>
</organism>
<feature type="compositionally biased region" description="Basic and acidic residues" evidence="1">
    <location>
        <begin position="113"/>
        <end position="124"/>
    </location>
</feature>
<gene>
    <name evidence="3" type="ORF">CJU94_37545</name>
</gene>
<dbReference type="InterPro" id="IPR056079">
    <property type="entry name" value="DUF7662"/>
</dbReference>
<dbReference type="KEGG" id="parb:CJU94_37545"/>
<dbReference type="AlphaFoldDB" id="A0A248VY32"/>
<evidence type="ECO:0000313" key="3">
    <source>
        <dbReference type="EMBL" id="ASW03877.1"/>
    </source>
</evidence>
<geneLocation type="plasmid" evidence="3 4">
    <name>pBN2</name>
</geneLocation>
<dbReference type="Proteomes" id="UP000215158">
    <property type="component" value="Plasmid pBN2"/>
</dbReference>
<proteinExistence type="predicted"/>
<keyword evidence="3" id="KW-0614">Plasmid</keyword>
<feature type="domain" description="DUF7662" evidence="2">
    <location>
        <begin position="29"/>
        <end position="105"/>
    </location>
</feature>
<evidence type="ECO:0000313" key="4">
    <source>
        <dbReference type="Proteomes" id="UP000215158"/>
    </source>
</evidence>
<sequence length="145" mass="16898">MREPTWAFCLAVARVPHRFQRASKTMSKYAPLADYLRNLDRNEVTLSFDEIERILGFSLPPTASRFRPYWSNSGVKDGHPGRLWRDAGWRQVRIDLTGRHVSFRRADAMTSDLESKTIPDRSEDQPSATGLTRRHERFLEAEHNR</sequence>
<reference evidence="3 4" key="1">
    <citation type="submission" date="2017-08" db="EMBL/GenBank/DDBJ databases">
        <title>Identification and genetic characteristics of simultaneous BTEX- and naphthalene-degrading Paraburkholderia sp. BN5 isolated from petroleum-contaminated soil.</title>
        <authorList>
            <person name="Lee Y."/>
            <person name="Jeon C.O."/>
        </authorList>
    </citation>
    <scope>NUCLEOTIDE SEQUENCE [LARGE SCALE GENOMIC DNA]</scope>
    <source>
        <strain evidence="3 4">BN5</strain>
        <plasmid evidence="3 4">pBN2</plasmid>
    </source>
</reference>
<accession>A0A248VY32</accession>
<name>A0A248VY32_9BURK</name>
<dbReference type="EMBL" id="CP022992">
    <property type="protein sequence ID" value="ASW03877.1"/>
    <property type="molecule type" value="Genomic_DNA"/>
</dbReference>